<keyword evidence="4 8" id="KW-0831">Ubiquinone biosynthesis</keyword>
<name>A0A0N0DTM1_LEPPY</name>
<keyword evidence="5" id="KW-0809">Transit peptide</keyword>
<dbReference type="InterPro" id="IPR012762">
    <property type="entry name" value="Ubiq_biosynth_COQ9"/>
</dbReference>
<sequence>MCAALNPAKVQLRDRILSEAAKHVRATGFTNGALVTALKTIEDKRISDRTLADLFNRGFPIALVEYVVKSSNQAVHRELELSFSKDAVVRSIEANFENFVQGQFQLPTESDVAEKALLTKIELLKPLAALWPSAVVLEYYPSNVPYTVINTAEFVDTTVYYMERVNALSELLGPARRILKSKAMASHVQFSGTKDIAGAATSSFLKSFLHGLPLSSGPHVGHSSINPSWFLKRVQLAALYGTATASLLGDASRNAADTRALTRKVVKAVF</sequence>
<evidence type="ECO:0000256" key="7">
    <source>
        <dbReference type="ARBA" id="ARBA00023128"/>
    </source>
</evidence>
<evidence type="ECO:0000256" key="1">
    <source>
        <dbReference type="ARBA" id="ARBA00004173"/>
    </source>
</evidence>
<comment type="subcellular location">
    <subcellularLocation>
        <location evidence="1 8">Mitochondrion</location>
    </subcellularLocation>
</comment>
<evidence type="ECO:0000256" key="5">
    <source>
        <dbReference type="ARBA" id="ARBA00022946"/>
    </source>
</evidence>
<dbReference type="GeneID" id="26907479"/>
<proteinExistence type="inferred from homology"/>
<dbReference type="UniPathway" id="UPA00232"/>
<keyword evidence="11" id="KW-1185">Reference proteome</keyword>
<dbReference type="OMA" id="PIALVEH"/>
<dbReference type="GO" id="GO:0005743">
    <property type="term" value="C:mitochondrial inner membrane"/>
    <property type="evidence" value="ECO:0007669"/>
    <property type="project" value="TreeGrafter"/>
</dbReference>
<evidence type="ECO:0000256" key="3">
    <source>
        <dbReference type="ARBA" id="ARBA00010766"/>
    </source>
</evidence>
<evidence type="ECO:0000313" key="11">
    <source>
        <dbReference type="Proteomes" id="UP000037923"/>
    </source>
</evidence>
<dbReference type="Pfam" id="PF08511">
    <property type="entry name" value="COQ9"/>
    <property type="match status" value="1"/>
</dbReference>
<comment type="pathway">
    <text evidence="2 8">Cofactor biosynthesis; ubiquinone biosynthesis.</text>
</comment>
<comment type="function">
    <text evidence="8">Membrane-associated protein that warps the membrane surface to access and bind aromatic isoprenes with high specificity, including ubiquinone (CoQ) isoprene intermediates and presents them directly to Coq7, therefore facilitating the Coq7-mediated hydroxylase step. Participates in the biosynthesis of coenzyme Q, also named ubiquinone, an essential lipid-soluble electron transporter for aerobic cellular respiration.</text>
</comment>
<keyword evidence="6 8" id="KW-0446">Lipid-binding</keyword>
<keyword evidence="7 8" id="KW-0496">Mitochondrion</keyword>
<dbReference type="EMBL" id="LGTL01000017">
    <property type="protein sequence ID" value="KPA77304.1"/>
    <property type="molecule type" value="Genomic_DNA"/>
</dbReference>
<dbReference type="VEuPathDB" id="TriTrypDB:LpyrH10_17_1250"/>
<evidence type="ECO:0000256" key="6">
    <source>
        <dbReference type="ARBA" id="ARBA00023121"/>
    </source>
</evidence>
<accession>A0A0N0DTM1</accession>
<dbReference type="PANTHER" id="PTHR21427">
    <property type="entry name" value="UBIQUINONE BIOSYNTHESIS PROTEIN COQ9, MITOCHONDRIAL"/>
    <property type="match status" value="1"/>
</dbReference>
<evidence type="ECO:0000256" key="4">
    <source>
        <dbReference type="ARBA" id="ARBA00022688"/>
    </source>
</evidence>
<gene>
    <name evidence="10" type="ORF">ABB37_07193</name>
</gene>
<evidence type="ECO:0000256" key="2">
    <source>
        <dbReference type="ARBA" id="ARBA00004749"/>
    </source>
</evidence>
<evidence type="ECO:0000259" key="9">
    <source>
        <dbReference type="Pfam" id="PF08511"/>
    </source>
</evidence>
<dbReference type="RefSeq" id="XP_015655743.1">
    <property type="nucleotide sequence ID" value="XM_015805737.1"/>
</dbReference>
<dbReference type="GO" id="GO:0006744">
    <property type="term" value="P:ubiquinone biosynthetic process"/>
    <property type="evidence" value="ECO:0007669"/>
    <property type="project" value="UniProtKB-UniRule"/>
</dbReference>
<dbReference type="PANTHER" id="PTHR21427:SF19">
    <property type="entry name" value="UBIQUINONE BIOSYNTHESIS PROTEIN COQ9, MITOCHONDRIAL"/>
    <property type="match status" value="1"/>
</dbReference>
<protein>
    <recommendedName>
        <fullName evidence="8">Ubiquinone biosynthesis protein</fullName>
    </recommendedName>
</protein>
<comment type="caution">
    <text evidence="10">The sequence shown here is derived from an EMBL/GenBank/DDBJ whole genome shotgun (WGS) entry which is preliminary data.</text>
</comment>
<dbReference type="AlphaFoldDB" id="A0A0N0DTM1"/>
<dbReference type="InterPro" id="IPR013718">
    <property type="entry name" value="COQ9_C"/>
</dbReference>
<feature type="domain" description="COQ9 C-terminal" evidence="9">
    <location>
        <begin position="220"/>
        <end position="268"/>
    </location>
</feature>
<evidence type="ECO:0000313" key="10">
    <source>
        <dbReference type="EMBL" id="KPA77304.1"/>
    </source>
</evidence>
<organism evidence="10 11">
    <name type="scientific">Leptomonas pyrrhocoris</name>
    <name type="common">Firebug parasite</name>
    <dbReference type="NCBI Taxonomy" id="157538"/>
    <lineage>
        <taxon>Eukaryota</taxon>
        <taxon>Discoba</taxon>
        <taxon>Euglenozoa</taxon>
        <taxon>Kinetoplastea</taxon>
        <taxon>Metakinetoplastina</taxon>
        <taxon>Trypanosomatida</taxon>
        <taxon>Trypanosomatidae</taxon>
        <taxon>Leishmaniinae</taxon>
        <taxon>Leptomonas</taxon>
    </lineage>
</organism>
<dbReference type="Proteomes" id="UP000037923">
    <property type="component" value="Unassembled WGS sequence"/>
</dbReference>
<dbReference type="GO" id="GO:0008289">
    <property type="term" value="F:lipid binding"/>
    <property type="evidence" value="ECO:0007669"/>
    <property type="project" value="UniProtKB-UniRule"/>
</dbReference>
<reference evidence="10 11" key="1">
    <citation type="submission" date="2015-07" db="EMBL/GenBank/DDBJ databases">
        <title>High-quality genome of monoxenous trypanosomatid Leptomonas pyrrhocoris.</title>
        <authorList>
            <person name="Flegontov P."/>
            <person name="Butenko A."/>
            <person name="Firsov S."/>
            <person name="Vlcek C."/>
            <person name="Logacheva M.D."/>
            <person name="Field M."/>
            <person name="Filatov D."/>
            <person name="Flegontova O."/>
            <person name="Gerasimov E."/>
            <person name="Jackson A.P."/>
            <person name="Kelly S."/>
            <person name="Opperdoes F."/>
            <person name="O'Reilly A."/>
            <person name="Votypka J."/>
            <person name="Yurchenko V."/>
            <person name="Lukes J."/>
        </authorList>
    </citation>
    <scope>NUCLEOTIDE SEQUENCE [LARGE SCALE GENOMIC DNA]</scope>
    <source>
        <strain evidence="10">H10</strain>
    </source>
</reference>
<comment type="similarity">
    <text evidence="3 8">Belongs to the COQ9 family.</text>
</comment>
<dbReference type="OrthoDB" id="619536at2759"/>
<evidence type="ECO:0000256" key="8">
    <source>
        <dbReference type="RuleBase" id="RU366063"/>
    </source>
</evidence>